<organism evidence="11 12">
    <name type="scientific">Qipengyuania mesophila</name>
    <dbReference type="NCBI Taxonomy" id="2867246"/>
    <lineage>
        <taxon>Bacteria</taxon>
        <taxon>Pseudomonadati</taxon>
        <taxon>Pseudomonadota</taxon>
        <taxon>Alphaproteobacteria</taxon>
        <taxon>Sphingomonadales</taxon>
        <taxon>Erythrobacteraceae</taxon>
        <taxon>Qipengyuania</taxon>
    </lineage>
</organism>
<dbReference type="InterPro" id="IPR036365">
    <property type="entry name" value="PGBD-like_sf"/>
</dbReference>
<dbReference type="Pfam" id="PF03734">
    <property type="entry name" value="YkuD"/>
    <property type="match status" value="1"/>
</dbReference>
<accession>A0ABS7JY83</accession>
<feature type="chain" id="PRO_5046115988" evidence="9">
    <location>
        <begin position="16"/>
        <end position="409"/>
    </location>
</feature>
<dbReference type="SUPFAM" id="SSF141523">
    <property type="entry name" value="L,D-transpeptidase catalytic domain-like"/>
    <property type="match status" value="1"/>
</dbReference>
<dbReference type="PROSITE" id="PS52029">
    <property type="entry name" value="LD_TPASE"/>
    <property type="match status" value="1"/>
</dbReference>
<dbReference type="EMBL" id="JAIGNU010000003">
    <property type="protein sequence ID" value="MBX7502544.1"/>
    <property type="molecule type" value="Genomic_DNA"/>
</dbReference>
<feature type="signal peptide" evidence="9">
    <location>
        <begin position="1"/>
        <end position="15"/>
    </location>
</feature>
<dbReference type="PANTHER" id="PTHR30582:SF30">
    <property type="entry name" value="BLR4375 PROTEIN"/>
    <property type="match status" value="1"/>
</dbReference>
<dbReference type="SUPFAM" id="SSF47090">
    <property type="entry name" value="PGBD-like"/>
    <property type="match status" value="1"/>
</dbReference>
<evidence type="ECO:0000256" key="5">
    <source>
        <dbReference type="ARBA" id="ARBA00022984"/>
    </source>
</evidence>
<evidence type="ECO:0000256" key="1">
    <source>
        <dbReference type="ARBA" id="ARBA00004752"/>
    </source>
</evidence>
<dbReference type="RefSeq" id="WP_221603725.1">
    <property type="nucleotide sequence ID" value="NZ_JAIGNU010000003.1"/>
</dbReference>
<dbReference type="Proteomes" id="UP000782554">
    <property type="component" value="Unassembled WGS sequence"/>
</dbReference>
<feature type="active site" description="Nucleophile" evidence="7">
    <location>
        <position position="384"/>
    </location>
</feature>
<keyword evidence="12" id="KW-1185">Reference proteome</keyword>
<protein>
    <submittedName>
        <fullName evidence="11">L,D-transpeptidase family protein</fullName>
    </submittedName>
</protein>
<feature type="region of interest" description="Disordered" evidence="8">
    <location>
        <begin position="195"/>
        <end position="233"/>
    </location>
</feature>
<proteinExistence type="inferred from homology"/>
<dbReference type="InterPro" id="IPR038063">
    <property type="entry name" value="Transpep_catalytic_dom"/>
</dbReference>
<keyword evidence="9" id="KW-0732">Signal</keyword>
<keyword evidence="3" id="KW-0808">Transferase</keyword>
<evidence type="ECO:0000256" key="3">
    <source>
        <dbReference type="ARBA" id="ARBA00022679"/>
    </source>
</evidence>
<comment type="pathway">
    <text evidence="1 7">Cell wall biogenesis; peptidoglycan biosynthesis.</text>
</comment>
<dbReference type="InterPro" id="IPR005490">
    <property type="entry name" value="LD_TPept_cat_dom"/>
</dbReference>
<evidence type="ECO:0000313" key="11">
    <source>
        <dbReference type="EMBL" id="MBX7502544.1"/>
    </source>
</evidence>
<evidence type="ECO:0000256" key="8">
    <source>
        <dbReference type="SAM" id="MobiDB-lite"/>
    </source>
</evidence>
<evidence type="ECO:0000256" key="6">
    <source>
        <dbReference type="ARBA" id="ARBA00023316"/>
    </source>
</evidence>
<evidence type="ECO:0000256" key="4">
    <source>
        <dbReference type="ARBA" id="ARBA00022960"/>
    </source>
</evidence>
<comment type="similarity">
    <text evidence="2">Belongs to the YkuD family.</text>
</comment>
<dbReference type="InterPro" id="IPR036366">
    <property type="entry name" value="PGBDSf"/>
</dbReference>
<evidence type="ECO:0000313" key="12">
    <source>
        <dbReference type="Proteomes" id="UP000782554"/>
    </source>
</evidence>
<name>A0ABS7JY83_9SPHN</name>
<feature type="active site" description="Proton donor/acceptor" evidence="7">
    <location>
        <position position="368"/>
    </location>
</feature>
<sequence length="409" mass="43605">MRNLVLAAVSSLALAACGMQGQDNEREGDTVASAEVGTDYGYETYGEDNLADTMASNDDRYMGETGDAQLAEIEDPEERPIMQAQVVLDRVGFGPGVIDGKMGMSTTNALKGFQEASDLDVTGKLDEATKAALAEWERIPATRVVTIPASWGDADYTDMPEDVAEKAELDRLGYTSLDERLAERFHTTVEVLKQLNPGGRPAGMEQGSGSAARGATATPSATPTTSETPKSFFTAGQQVRVPNIGGDRIAPGEVDNGDWQRTLASLGVGTEQTEVDRIVVSKAGKTLKAYQGDKLVALFTVSSGSSEFPLPLGEWKIVGEAYNPPYSYDPEVLGKKDGKNETHQLPPGPNSPVGVVWIDLSKEHYGIHGTPDPETIGRAQSSGCVRLTNWDAARLAGMVSQSTQVIFEA</sequence>
<feature type="compositionally biased region" description="Low complexity" evidence="8">
    <location>
        <begin position="207"/>
        <end position="231"/>
    </location>
</feature>
<keyword evidence="6 7" id="KW-0961">Cell wall biogenesis/degradation</keyword>
<comment type="caution">
    <text evidence="11">The sequence shown here is derived from an EMBL/GenBank/DDBJ whole genome shotgun (WGS) entry which is preliminary data.</text>
</comment>
<keyword evidence="4 7" id="KW-0133">Cell shape</keyword>
<evidence type="ECO:0000256" key="9">
    <source>
        <dbReference type="SAM" id="SignalP"/>
    </source>
</evidence>
<keyword evidence="5 7" id="KW-0573">Peptidoglycan synthesis</keyword>
<dbReference type="CDD" id="cd16913">
    <property type="entry name" value="YkuD_like"/>
    <property type="match status" value="1"/>
</dbReference>
<dbReference type="PANTHER" id="PTHR30582">
    <property type="entry name" value="L,D-TRANSPEPTIDASE"/>
    <property type="match status" value="1"/>
</dbReference>
<dbReference type="InterPro" id="IPR050979">
    <property type="entry name" value="LD-transpeptidase"/>
</dbReference>
<evidence type="ECO:0000256" key="7">
    <source>
        <dbReference type="PROSITE-ProRule" id="PRU01373"/>
    </source>
</evidence>
<dbReference type="InterPro" id="IPR002477">
    <property type="entry name" value="Peptidoglycan-bd-like"/>
</dbReference>
<evidence type="ECO:0000259" key="10">
    <source>
        <dbReference type="PROSITE" id="PS52029"/>
    </source>
</evidence>
<dbReference type="Gene3D" id="1.10.101.10">
    <property type="entry name" value="PGBD-like superfamily/PGBD"/>
    <property type="match status" value="1"/>
</dbReference>
<dbReference type="PROSITE" id="PS51257">
    <property type="entry name" value="PROKAR_LIPOPROTEIN"/>
    <property type="match status" value="1"/>
</dbReference>
<feature type="domain" description="L,D-TPase catalytic" evidence="10">
    <location>
        <begin position="276"/>
        <end position="408"/>
    </location>
</feature>
<dbReference type="Gene3D" id="2.40.440.10">
    <property type="entry name" value="L,D-transpeptidase catalytic domain-like"/>
    <property type="match status" value="1"/>
</dbReference>
<reference evidence="11 12" key="1">
    <citation type="submission" date="2021-08" db="EMBL/GenBank/DDBJ databases">
        <title>Comparative Genomics Analysis of the Genus Qipengyuania Reveals Extensive Genetic Diversity and Metabolic Versatility, Including the Description of Fifteen Novel Species.</title>
        <authorList>
            <person name="Liu Y."/>
        </authorList>
    </citation>
    <scope>NUCLEOTIDE SEQUENCE [LARGE SCALE GENOMIC DNA]</scope>
    <source>
        <strain evidence="11 12">YG27</strain>
    </source>
</reference>
<dbReference type="Pfam" id="PF01471">
    <property type="entry name" value="PG_binding_1"/>
    <property type="match status" value="1"/>
</dbReference>
<gene>
    <name evidence="11" type="ORF">K3181_13955</name>
</gene>
<evidence type="ECO:0000256" key="2">
    <source>
        <dbReference type="ARBA" id="ARBA00005992"/>
    </source>
</evidence>